<dbReference type="NCBIfam" id="NF047864">
    <property type="entry name" value="CBU_0592_membra"/>
    <property type="match status" value="1"/>
</dbReference>
<dbReference type="Pfam" id="PF26604">
    <property type="entry name" value="CBU_0592"/>
    <property type="match status" value="1"/>
</dbReference>
<dbReference type="AlphaFoldDB" id="A0A955LGN7"/>
<evidence type="ECO:0000313" key="4">
    <source>
        <dbReference type="Proteomes" id="UP000701698"/>
    </source>
</evidence>
<protein>
    <recommendedName>
        <fullName evidence="2">CBU-0592-like domain-containing protein</fullName>
    </recommendedName>
</protein>
<reference evidence="3" key="1">
    <citation type="submission" date="2020-04" db="EMBL/GenBank/DDBJ databases">
        <authorList>
            <person name="Zhang T."/>
        </authorList>
    </citation>
    <scope>NUCLEOTIDE SEQUENCE</scope>
    <source>
        <strain evidence="3">HKST-UBA01</strain>
    </source>
</reference>
<dbReference type="Proteomes" id="UP000701698">
    <property type="component" value="Unassembled WGS sequence"/>
</dbReference>
<evidence type="ECO:0000256" key="1">
    <source>
        <dbReference type="SAM" id="Phobius"/>
    </source>
</evidence>
<reference evidence="3" key="2">
    <citation type="journal article" date="2021" name="Microbiome">
        <title>Successional dynamics and alternative stable states in a saline activated sludge microbial community over 9 years.</title>
        <authorList>
            <person name="Wang Y."/>
            <person name="Ye J."/>
            <person name="Ju F."/>
            <person name="Liu L."/>
            <person name="Boyd J.A."/>
            <person name="Deng Y."/>
            <person name="Parks D.H."/>
            <person name="Jiang X."/>
            <person name="Yin X."/>
            <person name="Woodcroft B.J."/>
            <person name="Tyson G.W."/>
            <person name="Hugenholtz P."/>
            <person name="Polz M.F."/>
            <person name="Zhang T."/>
        </authorList>
    </citation>
    <scope>NUCLEOTIDE SEQUENCE</scope>
    <source>
        <strain evidence="3">HKST-UBA01</strain>
    </source>
</reference>
<evidence type="ECO:0000313" key="3">
    <source>
        <dbReference type="EMBL" id="MCA9389883.1"/>
    </source>
</evidence>
<accession>A0A955LGN7</accession>
<keyword evidence="1" id="KW-1133">Transmembrane helix</keyword>
<feature type="domain" description="CBU-0592-like" evidence="2">
    <location>
        <begin position="11"/>
        <end position="82"/>
    </location>
</feature>
<gene>
    <name evidence="3" type="ORF">KC571_00605</name>
</gene>
<organism evidence="3 4">
    <name type="scientific">candidate division WWE3 bacterium</name>
    <dbReference type="NCBI Taxonomy" id="2053526"/>
    <lineage>
        <taxon>Bacteria</taxon>
        <taxon>Katanobacteria</taxon>
    </lineage>
</organism>
<proteinExistence type="predicted"/>
<sequence length="83" mass="9253">MQSPQSSKILEIFGWYGTVAIIGAYFLNSFQIIAATDLSYQLLNLTGGFGIIAISWHKKVFQSVALNIIWSFIAIIAIVRIFI</sequence>
<comment type="caution">
    <text evidence="3">The sequence shown here is derived from an EMBL/GenBank/DDBJ whole genome shotgun (WGS) entry which is preliminary data.</text>
</comment>
<keyword evidence="1" id="KW-0472">Membrane</keyword>
<name>A0A955LGN7_UNCKA</name>
<dbReference type="InterPro" id="IPR058058">
    <property type="entry name" value="CBU_0592-like"/>
</dbReference>
<feature type="transmembrane region" description="Helical" evidence="1">
    <location>
        <begin position="12"/>
        <end position="34"/>
    </location>
</feature>
<dbReference type="EMBL" id="JAGQKX010000008">
    <property type="protein sequence ID" value="MCA9389883.1"/>
    <property type="molecule type" value="Genomic_DNA"/>
</dbReference>
<feature type="transmembrane region" description="Helical" evidence="1">
    <location>
        <begin position="64"/>
        <end position="82"/>
    </location>
</feature>
<evidence type="ECO:0000259" key="2">
    <source>
        <dbReference type="Pfam" id="PF26604"/>
    </source>
</evidence>
<keyword evidence="1" id="KW-0812">Transmembrane</keyword>